<evidence type="ECO:0000313" key="6">
    <source>
        <dbReference type="Proteomes" id="UP000288805"/>
    </source>
</evidence>
<accession>A0A438F8L2</accession>
<proteinExistence type="inferred from homology"/>
<evidence type="ECO:0000313" key="5">
    <source>
        <dbReference type="EMBL" id="RVW56296.1"/>
    </source>
</evidence>
<dbReference type="GO" id="GO:0042450">
    <property type="term" value="P:L-arginine biosynthetic process via ornithine"/>
    <property type="evidence" value="ECO:0007669"/>
    <property type="project" value="InterPro"/>
</dbReference>
<comment type="caution">
    <text evidence="5">The sequence shown here is derived from an EMBL/GenBank/DDBJ whole genome shotgun (WGS) entry which is preliminary data.</text>
</comment>
<sequence length="907" mass="102298">MLSYWLLSLTAKWDLSLPLIWGSPLGASHKSVMVWTEWKSGCGRDLPCGRGSLFLKVEESLSFRALWRACLSTLCPYCKGGLGIRNLSTLNRALLCKWSWRFAVERDSYWKLIIGTKYGVERGGWSTRGVREGYGWGFGRKSVRKIFGAGTFPLLRLSLLVDLAVSKYAWVVDYWDSIGEEGGWTPRFLRPFNDWEVEKVERFLSSIQGKRLNADVEDRMVWKETKNEIFTVKSLYNSLVYSCAVPFPWNIIWSRCSLCCAEEETINHILVHCSKAKVLWDLVFSLFSVNWVLPFTVRDTLLGWYVSFKDKKHRKVALVTLAMKNENLIVPGYTHLQRAQPILLQHLLLALSKEMMAGRLCLSLCLLLLVDPGINFNILSIQGLEIWGEKLDRDAGRLLDCRQRLNFCPLGACALAGTGLPIDRFMTSHDLGFNAPMRNREDKDKMVWTTSKSGAFSVKLLYSILEPGGSSLFPCGSIWRANVPPKVAFFAWEASWGKILTLEQLQRRGRGPCGIFFSRVAWVLSGSVKETLLGNIGSMQRLKRSVTLALRDFLVQAMLWEWLSGSDGVVSSVYRKATDCYKQSWLPIYFSCACSEKLQISPPSWLPIYLRSREANQWTDFLPKRGAIMLKPLRRHYVFIDFFFSPLVSLKSRGLPNLQSCLLLCPSELPPPFSSLSTYSSSFSASSDLSASFPNHLLLLLVVALKVGLAKPAKLPPSSSSLPHHLPFQTFLSSSSSPSFSNLPLQFRIAIFLCSLKVSDRDFVLEFLSANSITAIHLSRLEENPDPMNWSWKSARVVGDLVTLLVLCKGLPHAYNRDLQGIPFRTSHDIVGKSVALCVSKNCQLQDLSLDELRSVNPVFDEDVYEFLGVENAVKKFCSYGSTGSECVAEQLDFWVTKLQINTAGHK</sequence>
<evidence type="ECO:0000259" key="4">
    <source>
        <dbReference type="Pfam" id="PF14698"/>
    </source>
</evidence>
<dbReference type="Proteomes" id="UP000288805">
    <property type="component" value="Unassembled WGS sequence"/>
</dbReference>
<dbReference type="Gene3D" id="1.20.200.10">
    <property type="entry name" value="Fumarase/aspartase (Central domain)"/>
    <property type="match status" value="1"/>
</dbReference>
<dbReference type="Gene3D" id="1.10.275.10">
    <property type="entry name" value="Fumarase/aspartase (N-terminal domain)"/>
    <property type="match status" value="1"/>
</dbReference>
<dbReference type="PANTHER" id="PTHR43814:SF1">
    <property type="entry name" value="ARGININOSUCCINATE LYASE"/>
    <property type="match status" value="1"/>
</dbReference>
<dbReference type="GO" id="GO:0004056">
    <property type="term" value="F:argininosuccinate lyase activity"/>
    <property type="evidence" value="ECO:0007669"/>
    <property type="project" value="InterPro"/>
</dbReference>
<dbReference type="Pfam" id="PF13966">
    <property type="entry name" value="zf-RVT"/>
    <property type="match status" value="1"/>
</dbReference>
<evidence type="ECO:0000256" key="1">
    <source>
        <dbReference type="ARBA" id="ARBA00010755"/>
    </source>
</evidence>
<feature type="domain" description="Reverse transcriptase zinc-binding" evidence="3">
    <location>
        <begin position="456"/>
        <end position="509"/>
    </location>
</feature>
<dbReference type="InterPro" id="IPR024083">
    <property type="entry name" value="Fumarase/histidase_N"/>
</dbReference>
<keyword evidence="5" id="KW-0456">Lyase</keyword>
<comment type="similarity">
    <text evidence="1">Belongs to the lyase 1 family. Argininosuccinate lyase subfamily.</text>
</comment>
<dbReference type="SUPFAM" id="SSF48557">
    <property type="entry name" value="L-aspartase-like"/>
    <property type="match status" value="3"/>
</dbReference>
<organism evidence="5 6">
    <name type="scientific">Vitis vinifera</name>
    <name type="common">Grape</name>
    <dbReference type="NCBI Taxonomy" id="29760"/>
    <lineage>
        <taxon>Eukaryota</taxon>
        <taxon>Viridiplantae</taxon>
        <taxon>Streptophyta</taxon>
        <taxon>Embryophyta</taxon>
        <taxon>Tracheophyta</taxon>
        <taxon>Spermatophyta</taxon>
        <taxon>Magnoliopsida</taxon>
        <taxon>eudicotyledons</taxon>
        <taxon>Gunneridae</taxon>
        <taxon>Pentapetalae</taxon>
        <taxon>rosids</taxon>
        <taxon>Vitales</taxon>
        <taxon>Vitaceae</taxon>
        <taxon>Viteae</taxon>
        <taxon>Vitis</taxon>
    </lineage>
</organism>
<dbReference type="AlphaFoldDB" id="A0A438F8L2"/>
<gene>
    <name evidence="5" type="primary">VvCHDh000145_3</name>
    <name evidence="5" type="ORF">CK203_110200</name>
</gene>
<dbReference type="Pfam" id="PF14698">
    <property type="entry name" value="ASL_C2"/>
    <property type="match status" value="1"/>
</dbReference>
<feature type="signal peptide" evidence="2">
    <location>
        <begin position="1"/>
        <end position="22"/>
    </location>
</feature>
<dbReference type="EMBL" id="QGNW01001087">
    <property type="protein sequence ID" value="RVW56296.1"/>
    <property type="molecule type" value="Genomic_DNA"/>
</dbReference>
<dbReference type="Gene3D" id="1.10.40.30">
    <property type="entry name" value="Fumarase/aspartase (C-terminal domain)"/>
    <property type="match status" value="1"/>
</dbReference>
<dbReference type="PANTHER" id="PTHR43814">
    <property type="entry name" value="ARGININOSUCCINATE LYASE"/>
    <property type="match status" value="1"/>
</dbReference>
<protein>
    <submittedName>
        <fullName evidence="5">Argininosuccinate lyase, chloroplastic</fullName>
    </submittedName>
</protein>
<feature type="domain" description="Argininosuccinate lyase C-terminal" evidence="4">
    <location>
        <begin position="820"/>
        <end position="875"/>
    </location>
</feature>
<reference evidence="5 6" key="1">
    <citation type="journal article" date="2018" name="PLoS Genet.">
        <title>Population sequencing reveals clonal diversity and ancestral inbreeding in the grapevine cultivar Chardonnay.</title>
        <authorList>
            <person name="Roach M.J."/>
            <person name="Johnson D.L."/>
            <person name="Bohlmann J."/>
            <person name="van Vuuren H.J."/>
            <person name="Jones S.J."/>
            <person name="Pretorius I.S."/>
            <person name="Schmidt S.A."/>
            <person name="Borneman A.R."/>
        </authorList>
    </citation>
    <scope>NUCLEOTIDE SEQUENCE [LARGE SCALE GENOMIC DNA]</scope>
    <source>
        <strain evidence="6">cv. Chardonnay</strain>
        <tissue evidence="5">Leaf</tissue>
    </source>
</reference>
<name>A0A438F8L2_VITVI</name>
<feature type="chain" id="PRO_5019280384" evidence="2">
    <location>
        <begin position="23"/>
        <end position="907"/>
    </location>
</feature>
<dbReference type="FunFam" id="1.10.40.30:FF:000001">
    <property type="entry name" value="Argininosuccinate lyase"/>
    <property type="match status" value="1"/>
</dbReference>
<evidence type="ECO:0000256" key="2">
    <source>
        <dbReference type="SAM" id="SignalP"/>
    </source>
</evidence>
<dbReference type="InterPro" id="IPR009049">
    <property type="entry name" value="Argininosuccinate_lyase"/>
</dbReference>
<dbReference type="InterPro" id="IPR026960">
    <property type="entry name" value="RVT-Znf"/>
</dbReference>
<dbReference type="InterPro" id="IPR029419">
    <property type="entry name" value="Arg_succ_lyase_C"/>
</dbReference>
<dbReference type="InterPro" id="IPR008948">
    <property type="entry name" value="L-Aspartase-like"/>
</dbReference>
<evidence type="ECO:0000259" key="3">
    <source>
        <dbReference type="Pfam" id="PF13966"/>
    </source>
</evidence>
<keyword evidence="2" id="KW-0732">Signal</keyword>